<evidence type="ECO:0000313" key="2">
    <source>
        <dbReference type="EMBL" id="MDC7226324.1"/>
    </source>
</evidence>
<dbReference type="InterPro" id="IPR029046">
    <property type="entry name" value="LolA/LolB/LppX"/>
</dbReference>
<dbReference type="EMBL" id="JAQQAL010000011">
    <property type="protein sequence ID" value="MDC7226324.1"/>
    <property type="molecule type" value="Genomic_DNA"/>
</dbReference>
<dbReference type="SUPFAM" id="SSF89392">
    <property type="entry name" value="Prokaryotic lipoproteins and lipoprotein localization factors"/>
    <property type="match status" value="1"/>
</dbReference>
<dbReference type="Proteomes" id="UP001221217">
    <property type="component" value="Unassembled WGS sequence"/>
</dbReference>
<keyword evidence="2" id="KW-0449">Lipoprotein</keyword>
<comment type="caution">
    <text evidence="2">The sequence shown here is derived from an EMBL/GenBank/DDBJ whole genome shotgun (WGS) entry which is preliminary data.</text>
</comment>
<name>A0AAJ1MNE4_9SPIO</name>
<gene>
    <name evidence="2" type="ORF">PQJ61_06140</name>
</gene>
<organism evidence="2 3">
    <name type="scientific">Candidatus Thalassospirochaeta sargassi</name>
    <dbReference type="NCBI Taxonomy" id="3119039"/>
    <lineage>
        <taxon>Bacteria</taxon>
        <taxon>Pseudomonadati</taxon>
        <taxon>Spirochaetota</taxon>
        <taxon>Spirochaetia</taxon>
        <taxon>Spirochaetales</taxon>
        <taxon>Spirochaetaceae</taxon>
        <taxon>Candidatus Thalassospirochaeta</taxon>
    </lineage>
</organism>
<dbReference type="PANTHER" id="PTHR35869:SF1">
    <property type="entry name" value="OUTER-MEMBRANE LIPOPROTEIN CARRIER PROTEIN"/>
    <property type="match status" value="1"/>
</dbReference>
<dbReference type="InterPro" id="IPR004564">
    <property type="entry name" value="OM_lipoprot_carrier_LolA-like"/>
</dbReference>
<dbReference type="AlphaFoldDB" id="A0AAJ1MNE4"/>
<dbReference type="Gene3D" id="2.50.20.10">
    <property type="entry name" value="Lipoprotein localisation LolA/LolB/LppX"/>
    <property type="match status" value="1"/>
</dbReference>
<dbReference type="PANTHER" id="PTHR35869">
    <property type="entry name" value="OUTER-MEMBRANE LIPOPROTEIN CARRIER PROTEIN"/>
    <property type="match status" value="1"/>
</dbReference>
<proteinExistence type="predicted"/>
<dbReference type="CDD" id="cd16325">
    <property type="entry name" value="LolA"/>
    <property type="match status" value="1"/>
</dbReference>
<evidence type="ECO:0000256" key="1">
    <source>
        <dbReference type="ARBA" id="ARBA00022729"/>
    </source>
</evidence>
<dbReference type="Pfam" id="PF03548">
    <property type="entry name" value="LolA"/>
    <property type="match status" value="1"/>
</dbReference>
<protein>
    <submittedName>
        <fullName evidence="2">Outer-membrane lipoprotein carrier protein LolA</fullName>
    </submittedName>
</protein>
<sequence length="232" mass="26199">MDKIKRIIFSITFLILSSEVLFAQEIVTAVSFFENISTYYGDVFDYEAEISITQGTGADASVSSGVIYYKSPNLLRIDFTEPNEQVICATGSDLLIYLPKQVVVMTQKLKRHSDATLATMASSQGLDLLEKGYSISYLDGPDPVPLEEGSNELVTKLKLEWRTTEQGFRQIEMSIGKDNLIRRMKAVTPEMEEVQFDFVGIEINQNIPDIRFEYEVPASAYEIKNFLFEPEG</sequence>
<evidence type="ECO:0000313" key="3">
    <source>
        <dbReference type="Proteomes" id="UP001221217"/>
    </source>
</evidence>
<accession>A0AAJ1MNE4</accession>
<keyword evidence="1" id="KW-0732">Signal</keyword>
<reference evidence="2 3" key="1">
    <citation type="submission" date="2022-12" db="EMBL/GenBank/DDBJ databases">
        <title>Metagenome assembled genome from gulf of manar.</title>
        <authorList>
            <person name="Kohli P."/>
            <person name="Pk S."/>
            <person name="Venkata Ramana C."/>
            <person name="Sasikala C."/>
        </authorList>
    </citation>
    <scope>NUCLEOTIDE SEQUENCE [LARGE SCALE GENOMIC DNA]</scope>
    <source>
        <strain evidence="2">JB008</strain>
    </source>
</reference>